<dbReference type="PANTHER" id="PTHR45138:SF9">
    <property type="entry name" value="DIGUANYLATE CYCLASE DGCM-RELATED"/>
    <property type="match status" value="1"/>
</dbReference>
<comment type="caution">
    <text evidence="5">The sequence shown here is derived from an EMBL/GenBank/DDBJ whole genome shotgun (WGS) entry which is preliminary data.</text>
</comment>
<proteinExistence type="predicted"/>
<dbReference type="PROSITE" id="PS50887">
    <property type="entry name" value="GGDEF"/>
    <property type="match status" value="1"/>
</dbReference>
<dbReference type="SMART" id="SM00267">
    <property type="entry name" value="GGDEF"/>
    <property type="match status" value="1"/>
</dbReference>
<dbReference type="Proteomes" id="UP000429229">
    <property type="component" value="Unassembled WGS sequence"/>
</dbReference>
<dbReference type="CDD" id="cd01949">
    <property type="entry name" value="GGDEF"/>
    <property type="match status" value="1"/>
</dbReference>
<evidence type="ECO:0000313" key="5">
    <source>
        <dbReference type="EMBL" id="MXP09708.1"/>
    </source>
</evidence>
<dbReference type="GO" id="GO:0052621">
    <property type="term" value="F:diguanylate cyclase activity"/>
    <property type="evidence" value="ECO:0007669"/>
    <property type="project" value="UniProtKB-EC"/>
</dbReference>
<keyword evidence="6" id="KW-1185">Reference proteome</keyword>
<feature type="transmembrane region" description="Helical" evidence="3">
    <location>
        <begin position="146"/>
        <end position="163"/>
    </location>
</feature>
<comment type="catalytic activity">
    <reaction evidence="2">
        <text>2 GTP = 3',3'-c-di-GMP + 2 diphosphate</text>
        <dbReference type="Rhea" id="RHEA:24898"/>
        <dbReference type="ChEBI" id="CHEBI:33019"/>
        <dbReference type="ChEBI" id="CHEBI:37565"/>
        <dbReference type="ChEBI" id="CHEBI:58805"/>
        <dbReference type="EC" id="2.7.7.65"/>
    </reaction>
</comment>
<dbReference type="AlphaFoldDB" id="A0A6I4U1D9"/>
<dbReference type="NCBIfam" id="TIGR00254">
    <property type="entry name" value="GGDEF"/>
    <property type="match status" value="1"/>
</dbReference>
<dbReference type="Gene3D" id="3.30.70.270">
    <property type="match status" value="1"/>
</dbReference>
<feature type="transmembrane region" description="Helical" evidence="3">
    <location>
        <begin position="59"/>
        <end position="77"/>
    </location>
</feature>
<feature type="transmembrane region" description="Helical" evidence="3">
    <location>
        <begin position="169"/>
        <end position="188"/>
    </location>
</feature>
<dbReference type="SUPFAM" id="SSF55073">
    <property type="entry name" value="Nucleotide cyclase"/>
    <property type="match status" value="1"/>
</dbReference>
<evidence type="ECO:0000313" key="6">
    <source>
        <dbReference type="Proteomes" id="UP000429229"/>
    </source>
</evidence>
<dbReference type="RefSeq" id="WP_160616385.1">
    <property type="nucleotide sequence ID" value="NZ_WTYR01000001.1"/>
</dbReference>
<evidence type="ECO:0000256" key="1">
    <source>
        <dbReference type="ARBA" id="ARBA00012528"/>
    </source>
</evidence>
<dbReference type="InterPro" id="IPR029787">
    <property type="entry name" value="Nucleotide_cyclase"/>
</dbReference>
<organism evidence="5 6">
    <name type="scientific">Alteriqipengyuania halimionae</name>
    <dbReference type="NCBI Taxonomy" id="1926630"/>
    <lineage>
        <taxon>Bacteria</taxon>
        <taxon>Pseudomonadati</taxon>
        <taxon>Pseudomonadota</taxon>
        <taxon>Alphaproteobacteria</taxon>
        <taxon>Sphingomonadales</taxon>
        <taxon>Erythrobacteraceae</taxon>
        <taxon>Alteriqipengyuania</taxon>
    </lineage>
</organism>
<dbReference type="EMBL" id="WTYR01000001">
    <property type="protein sequence ID" value="MXP09708.1"/>
    <property type="molecule type" value="Genomic_DNA"/>
</dbReference>
<protein>
    <recommendedName>
        <fullName evidence="1">diguanylate cyclase</fullName>
        <ecNumber evidence="1">2.7.7.65</ecNumber>
    </recommendedName>
</protein>
<dbReference type="InterPro" id="IPR000160">
    <property type="entry name" value="GGDEF_dom"/>
</dbReference>
<feature type="transmembrane region" description="Helical" evidence="3">
    <location>
        <begin position="36"/>
        <end position="53"/>
    </location>
</feature>
<accession>A0A6I4U1D9</accession>
<gene>
    <name evidence="5" type="ORF">GRI68_05905</name>
</gene>
<evidence type="ECO:0000256" key="2">
    <source>
        <dbReference type="ARBA" id="ARBA00034247"/>
    </source>
</evidence>
<dbReference type="InterPro" id="IPR050469">
    <property type="entry name" value="Diguanylate_Cyclase"/>
</dbReference>
<dbReference type="PANTHER" id="PTHR45138">
    <property type="entry name" value="REGULATORY COMPONENTS OF SENSORY TRANSDUCTION SYSTEM"/>
    <property type="match status" value="1"/>
</dbReference>
<reference evidence="5 6" key="1">
    <citation type="submission" date="2019-12" db="EMBL/GenBank/DDBJ databases">
        <title>Genomic-based taxomic classification of the family Erythrobacteraceae.</title>
        <authorList>
            <person name="Xu L."/>
        </authorList>
    </citation>
    <scope>NUCLEOTIDE SEQUENCE [LARGE SCALE GENOMIC DNA]</scope>
    <source>
        <strain evidence="5 6">LMG 29519</strain>
    </source>
</reference>
<evidence type="ECO:0000256" key="3">
    <source>
        <dbReference type="SAM" id="Phobius"/>
    </source>
</evidence>
<name>A0A6I4U1D9_9SPHN</name>
<dbReference type="InterPro" id="IPR043128">
    <property type="entry name" value="Rev_trsase/Diguanyl_cyclase"/>
</dbReference>
<keyword evidence="3" id="KW-0812">Transmembrane</keyword>
<keyword evidence="3" id="KW-1133">Transmembrane helix</keyword>
<keyword evidence="3" id="KW-0472">Membrane</keyword>
<dbReference type="EC" id="2.7.7.65" evidence="1"/>
<evidence type="ECO:0000259" key="4">
    <source>
        <dbReference type="PROSITE" id="PS50887"/>
    </source>
</evidence>
<feature type="transmembrane region" description="Helical" evidence="3">
    <location>
        <begin position="89"/>
        <end position="111"/>
    </location>
</feature>
<feature type="domain" description="GGDEF" evidence="4">
    <location>
        <begin position="235"/>
        <end position="364"/>
    </location>
</feature>
<sequence>MRGVWEEWVVEATVPKEVRGDYAIVAAEHVRSQEPLLYCGFLFGALNAILLAWDLPPLLRFWLPAAIMAISVVGLMLRRSAPATEARAIESLTISICVTCTIIALGAVWTISAWHHSAEAVRLTYPFFMAMGVLVTSYGFAKVRRLAALCLAVGLGPLAVVLIADGTGFEMICGAGIFVSGLFVVLMARNDRRFLVELLEHRQRLHRLSRIDSLTDLPNRRALLEDAERMGLRGETMRLVLIDIDHFKAINDRHGHDIGDYVLCAVADVISNFVRQGVCAARIGGEEFALLGEAKDLSALSGLHLVETLRNADMPHGDQLTVSAGVATGPLKTDGDWRKLYARADKALYEAKADGRDRVVAEVELAETPDDPKKTDRTQAA</sequence>
<dbReference type="Pfam" id="PF00990">
    <property type="entry name" value="GGDEF"/>
    <property type="match status" value="1"/>
</dbReference>
<feature type="transmembrane region" description="Helical" evidence="3">
    <location>
        <begin position="123"/>
        <end position="141"/>
    </location>
</feature>
<dbReference type="OrthoDB" id="9812260at2"/>